<evidence type="ECO:0000256" key="9">
    <source>
        <dbReference type="ARBA" id="ARBA00023004"/>
    </source>
</evidence>
<comment type="subcellular location">
    <subcellularLocation>
        <location evidence="2">Membrane</location>
        <topology evidence="2">Single-pass membrane protein</topology>
    </subcellularLocation>
</comment>
<evidence type="ECO:0008006" key="16">
    <source>
        <dbReference type="Google" id="ProtNLM"/>
    </source>
</evidence>
<evidence type="ECO:0000256" key="7">
    <source>
        <dbReference type="ARBA" id="ARBA00022989"/>
    </source>
</evidence>
<protein>
    <recommendedName>
        <fullName evidence="16">Cytochrome P450</fullName>
    </recommendedName>
</protein>
<evidence type="ECO:0000256" key="12">
    <source>
        <dbReference type="PIRSR" id="PIRSR602403-1"/>
    </source>
</evidence>
<evidence type="ECO:0000256" key="3">
    <source>
        <dbReference type="ARBA" id="ARBA00010617"/>
    </source>
</evidence>
<organism evidence="15">
    <name type="scientific">Arabidopsis lyrata subsp. lyrata</name>
    <name type="common">Lyre-leaved rock-cress</name>
    <dbReference type="NCBI Taxonomy" id="81972"/>
    <lineage>
        <taxon>Eukaryota</taxon>
        <taxon>Viridiplantae</taxon>
        <taxon>Streptophyta</taxon>
        <taxon>Embryophyta</taxon>
        <taxon>Tracheophyta</taxon>
        <taxon>Spermatophyta</taxon>
        <taxon>Magnoliopsida</taxon>
        <taxon>eudicotyledons</taxon>
        <taxon>Gunneridae</taxon>
        <taxon>Pentapetalae</taxon>
        <taxon>rosids</taxon>
        <taxon>malvids</taxon>
        <taxon>Brassicales</taxon>
        <taxon>Brassicaceae</taxon>
        <taxon>Camelineae</taxon>
        <taxon>Arabidopsis</taxon>
    </lineage>
</organism>
<dbReference type="PANTHER" id="PTHR24298">
    <property type="entry name" value="FLAVONOID 3'-MONOOXYGENASE-RELATED"/>
    <property type="match status" value="1"/>
</dbReference>
<dbReference type="Pfam" id="PF00067">
    <property type="entry name" value="p450"/>
    <property type="match status" value="1"/>
</dbReference>
<sequence length="109" mass="12141">MRDPNNWEDPLEFKPERFLDSSRSSQKDAIKEEVLRYIAFGSGRRGCPGANLAYVSVETAIGVMVQCFDWKIKGDKINMNEAAGKITITMANPLTCSLVPRTQISLSSK</sequence>
<feature type="binding site" description="axial binding residue" evidence="12">
    <location>
        <position position="47"/>
    </location>
    <ligand>
        <name>heme</name>
        <dbReference type="ChEBI" id="CHEBI:30413"/>
    </ligand>
    <ligandPart>
        <name>Fe</name>
        <dbReference type="ChEBI" id="CHEBI:18248"/>
    </ligandPart>
</feature>
<dbReference type="GO" id="GO:0020037">
    <property type="term" value="F:heme binding"/>
    <property type="evidence" value="ECO:0007669"/>
    <property type="project" value="InterPro"/>
</dbReference>
<dbReference type="PROSITE" id="PS00086">
    <property type="entry name" value="CYTOCHROME_P450"/>
    <property type="match status" value="1"/>
</dbReference>
<dbReference type="EMBL" id="GL348716">
    <property type="protein sequence ID" value="EFH57128.1"/>
    <property type="molecule type" value="Genomic_DNA"/>
</dbReference>
<evidence type="ECO:0000256" key="1">
    <source>
        <dbReference type="ARBA" id="ARBA00001971"/>
    </source>
</evidence>
<comment type="similarity">
    <text evidence="3 13">Belongs to the cytochrome P450 family.</text>
</comment>
<accession>D7LFH8</accession>
<dbReference type="SUPFAM" id="SSF48264">
    <property type="entry name" value="Cytochrome P450"/>
    <property type="match status" value="1"/>
</dbReference>
<keyword evidence="8 13" id="KW-0560">Oxidoreductase</keyword>
<proteinExistence type="inferred from homology"/>
<keyword evidence="6 12" id="KW-0479">Metal-binding</keyword>
<evidence type="ECO:0000313" key="14">
    <source>
        <dbReference type="EMBL" id="EFH57128.1"/>
    </source>
</evidence>
<keyword evidence="9 12" id="KW-0408">Iron</keyword>
<dbReference type="InterPro" id="IPR036396">
    <property type="entry name" value="Cyt_P450_sf"/>
</dbReference>
<dbReference type="eggNOG" id="KOG0156">
    <property type="taxonomic scope" value="Eukaryota"/>
</dbReference>
<keyword evidence="10 13" id="KW-0503">Monooxygenase</keyword>
<evidence type="ECO:0000256" key="8">
    <source>
        <dbReference type="ARBA" id="ARBA00023002"/>
    </source>
</evidence>
<dbReference type="Proteomes" id="UP000008694">
    <property type="component" value="Unassembled WGS sequence"/>
</dbReference>
<dbReference type="GO" id="GO:0016709">
    <property type="term" value="F:oxidoreductase activity, acting on paired donors, with incorporation or reduction of molecular oxygen, NAD(P)H as one donor, and incorporation of one atom of oxygen"/>
    <property type="evidence" value="ECO:0007669"/>
    <property type="project" value="TreeGrafter"/>
</dbReference>
<dbReference type="InterPro" id="IPR002403">
    <property type="entry name" value="Cyt_P450_E_grp-IV"/>
</dbReference>
<evidence type="ECO:0000256" key="6">
    <source>
        <dbReference type="ARBA" id="ARBA00022723"/>
    </source>
</evidence>
<dbReference type="HOGENOM" id="CLU_001570_29_6_1"/>
<evidence type="ECO:0000256" key="4">
    <source>
        <dbReference type="ARBA" id="ARBA00022617"/>
    </source>
</evidence>
<keyword evidence="5" id="KW-0812">Transmembrane</keyword>
<dbReference type="InterPro" id="IPR017972">
    <property type="entry name" value="Cyt_P450_CS"/>
</dbReference>
<dbReference type="Gramene" id="scaffold_401038.1">
    <property type="protein sequence ID" value="scaffold_401038.1"/>
    <property type="gene ID" value="scaffold_401038.1"/>
</dbReference>
<dbReference type="Gene3D" id="1.10.630.10">
    <property type="entry name" value="Cytochrome P450"/>
    <property type="match status" value="1"/>
</dbReference>
<dbReference type="InterPro" id="IPR001128">
    <property type="entry name" value="Cyt_P450"/>
</dbReference>
<comment type="cofactor">
    <cofactor evidence="1 12">
        <name>heme</name>
        <dbReference type="ChEBI" id="CHEBI:30413"/>
    </cofactor>
</comment>
<evidence type="ECO:0000256" key="11">
    <source>
        <dbReference type="ARBA" id="ARBA00023136"/>
    </source>
</evidence>
<gene>
    <name evidence="14" type="ORF">ARALYDRAFT_901537</name>
</gene>
<evidence type="ECO:0000256" key="2">
    <source>
        <dbReference type="ARBA" id="ARBA00004167"/>
    </source>
</evidence>
<dbReference type="PANTHER" id="PTHR24298:SF827">
    <property type="entry name" value="CYTOCHROME P450, FAMILY 705, SUBFAMILY A, POLYPEPTIDE 8-RELATED"/>
    <property type="match status" value="1"/>
</dbReference>
<dbReference type="GO" id="GO:0005506">
    <property type="term" value="F:iron ion binding"/>
    <property type="evidence" value="ECO:0007669"/>
    <property type="project" value="InterPro"/>
</dbReference>
<evidence type="ECO:0000256" key="13">
    <source>
        <dbReference type="RuleBase" id="RU000461"/>
    </source>
</evidence>
<keyword evidence="15" id="KW-1185">Reference proteome</keyword>
<reference evidence="15" key="1">
    <citation type="journal article" date="2011" name="Nat. Genet.">
        <title>The Arabidopsis lyrata genome sequence and the basis of rapid genome size change.</title>
        <authorList>
            <person name="Hu T.T."/>
            <person name="Pattyn P."/>
            <person name="Bakker E.G."/>
            <person name="Cao J."/>
            <person name="Cheng J.-F."/>
            <person name="Clark R.M."/>
            <person name="Fahlgren N."/>
            <person name="Fawcett J.A."/>
            <person name="Grimwood J."/>
            <person name="Gundlach H."/>
            <person name="Haberer G."/>
            <person name="Hollister J.D."/>
            <person name="Ossowski S."/>
            <person name="Ottilar R.P."/>
            <person name="Salamov A.A."/>
            <person name="Schneeberger K."/>
            <person name="Spannagl M."/>
            <person name="Wang X."/>
            <person name="Yang L."/>
            <person name="Nasrallah M.E."/>
            <person name="Bergelson J."/>
            <person name="Carrington J.C."/>
            <person name="Gaut B.S."/>
            <person name="Schmutz J."/>
            <person name="Mayer K.F.X."/>
            <person name="Van de Peer Y."/>
            <person name="Grigoriev I.V."/>
            <person name="Nordborg M."/>
            <person name="Weigel D."/>
            <person name="Guo Y.-L."/>
        </authorList>
    </citation>
    <scope>NUCLEOTIDE SEQUENCE [LARGE SCALE GENOMIC DNA]</scope>
    <source>
        <strain evidence="15">cv. MN47</strain>
    </source>
</reference>
<dbReference type="GO" id="GO:0016020">
    <property type="term" value="C:membrane"/>
    <property type="evidence" value="ECO:0007669"/>
    <property type="project" value="UniProtKB-SubCell"/>
</dbReference>
<dbReference type="InterPro" id="IPR051103">
    <property type="entry name" value="Plant_metabolite_P450s"/>
</dbReference>
<evidence type="ECO:0000256" key="5">
    <source>
        <dbReference type="ARBA" id="ARBA00022692"/>
    </source>
</evidence>
<dbReference type="AlphaFoldDB" id="D7LFH8"/>
<dbReference type="PRINTS" id="PR00465">
    <property type="entry name" value="EP450IV"/>
</dbReference>
<keyword evidence="7" id="KW-1133">Transmembrane helix</keyword>
<keyword evidence="4 12" id="KW-0349">Heme</keyword>
<name>D7LFH8_ARALL</name>
<keyword evidence="11" id="KW-0472">Membrane</keyword>
<evidence type="ECO:0000313" key="15">
    <source>
        <dbReference type="Proteomes" id="UP000008694"/>
    </source>
</evidence>
<evidence type="ECO:0000256" key="10">
    <source>
        <dbReference type="ARBA" id="ARBA00023033"/>
    </source>
</evidence>